<dbReference type="InterPro" id="IPR002760">
    <property type="entry name" value="O_anti_polymase"/>
</dbReference>
<dbReference type="AlphaFoldDB" id="A0A072NEZ4"/>
<keyword evidence="1" id="KW-0472">Membrane</keyword>
<name>A0A072NEZ4_9GAMM</name>
<organism evidence="2 3">
    <name type="scientific">Marinobacter nitratireducens</name>
    <dbReference type="NCBI Taxonomy" id="1137280"/>
    <lineage>
        <taxon>Bacteria</taxon>
        <taxon>Pseudomonadati</taxon>
        <taxon>Pseudomonadota</taxon>
        <taxon>Gammaproteobacteria</taxon>
        <taxon>Pseudomonadales</taxon>
        <taxon>Marinobacteraceae</taxon>
        <taxon>Marinobacter</taxon>
    </lineage>
</organism>
<dbReference type="PATRIC" id="fig|1137280.3.peg.1800"/>
<feature type="transmembrane region" description="Helical" evidence="1">
    <location>
        <begin position="101"/>
        <end position="120"/>
    </location>
</feature>
<feature type="transmembrane region" description="Helical" evidence="1">
    <location>
        <begin position="261"/>
        <end position="278"/>
    </location>
</feature>
<reference evidence="2 3" key="1">
    <citation type="submission" date="2012-12" db="EMBL/GenBank/DDBJ databases">
        <title>Genome assembly of Marinobacter sp. AK21.</title>
        <authorList>
            <person name="Khatri I."/>
            <person name="Kumar R."/>
            <person name="Vaidya B."/>
            <person name="Subramanian S."/>
            <person name="Pinnaka A."/>
        </authorList>
    </citation>
    <scope>NUCLEOTIDE SEQUENCE [LARGE SCALE GENOMIC DNA]</scope>
    <source>
        <strain evidence="2 3">AK21</strain>
    </source>
</reference>
<dbReference type="Pfam" id="PF01901">
    <property type="entry name" value="O_anti_polymase"/>
    <property type="match status" value="1"/>
</dbReference>
<accession>A0A072NEZ4</accession>
<feature type="transmembrane region" description="Helical" evidence="1">
    <location>
        <begin position="237"/>
        <end position="252"/>
    </location>
</feature>
<evidence type="ECO:0008006" key="4">
    <source>
        <dbReference type="Google" id="ProtNLM"/>
    </source>
</evidence>
<feature type="transmembrane region" description="Helical" evidence="1">
    <location>
        <begin position="185"/>
        <end position="203"/>
    </location>
</feature>
<evidence type="ECO:0000313" key="2">
    <source>
        <dbReference type="EMBL" id="KEF31635.1"/>
    </source>
</evidence>
<dbReference type="Proteomes" id="UP000035057">
    <property type="component" value="Unassembled WGS sequence"/>
</dbReference>
<feature type="transmembrane region" description="Helical" evidence="1">
    <location>
        <begin position="140"/>
        <end position="159"/>
    </location>
</feature>
<proteinExistence type="predicted"/>
<keyword evidence="1" id="KW-1133">Transmembrane helix</keyword>
<feature type="transmembrane region" description="Helical" evidence="1">
    <location>
        <begin position="215"/>
        <end position="231"/>
    </location>
</feature>
<dbReference type="STRING" id="1137280.D777_01984"/>
<feature type="transmembrane region" description="Helical" evidence="1">
    <location>
        <begin position="38"/>
        <end position="56"/>
    </location>
</feature>
<keyword evidence="1" id="KW-0812">Transmembrane</keyword>
<dbReference type="EMBL" id="ANIE01000005">
    <property type="protein sequence ID" value="KEF31635.1"/>
    <property type="molecule type" value="Genomic_DNA"/>
</dbReference>
<comment type="caution">
    <text evidence="2">The sequence shown here is derived from an EMBL/GenBank/DDBJ whole genome shotgun (WGS) entry which is preliminary data.</text>
</comment>
<gene>
    <name evidence="2" type="ORF">D777_01984</name>
</gene>
<evidence type="ECO:0000256" key="1">
    <source>
        <dbReference type="SAM" id="Phobius"/>
    </source>
</evidence>
<feature type="transmembrane region" description="Helical" evidence="1">
    <location>
        <begin position="7"/>
        <end position="26"/>
    </location>
</feature>
<feature type="transmembrane region" description="Helical" evidence="1">
    <location>
        <begin position="367"/>
        <end position="390"/>
    </location>
</feature>
<evidence type="ECO:0000313" key="3">
    <source>
        <dbReference type="Proteomes" id="UP000035057"/>
    </source>
</evidence>
<keyword evidence="3" id="KW-1185">Reference proteome</keyword>
<protein>
    <recommendedName>
        <fullName evidence="4">Oligosaccharide repeat unit polymerase</fullName>
    </recommendedName>
</protein>
<dbReference type="NCBIfam" id="TIGR04370">
    <property type="entry name" value="glyco_rpt_poly"/>
    <property type="match status" value="1"/>
</dbReference>
<sequence>MTDIRSLVFIATLILAVSGFSFYAIYPVSSYQSVSRELLFVFLLFFCFGVPLAYLLKSGWSREYPIFADPVVYFPLIFCLYCGLGGITYGSELEVSKEVYYYYYLLIFSFFLGCFASGIFEQKSSKFHSFSPQAIDDRVFSTLLIFVLIVALVSQVLILNKVGLVFLSSDFQSERTGVIDRVGGYLYYLSLLSIDFVILSLFYRVLKGRFPFNRVFFVSAMLVCILILLSMGSRTRVIYPLLVSFVFLYLLFPKKVPLSKVILLIVFLAIFLFVYGSIRYMTGEGGTFGEAFSRIFLGEIKLSSITFDMVQKHVPDSLDFLGMKVLVMPFLTLLPGDDEVLVNILKESLGLTYEGGGFTPSLTGSLYIINGIWSVVFGGFLFGLMMRKAYFIANRAGPEAKLLFAFLIVYSLNSLKGGLFKDLEPVWHATVLYFTVFISKKLSIK</sequence>
<feature type="transmembrane region" description="Helical" evidence="1">
    <location>
        <begin position="68"/>
        <end position="89"/>
    </location>
</feature>
<dbReference type="RefSeq" id="WP_036130826.1">
    <property type="nucleotide sequence ID" value="NZ_ANIE01000005.1"/>
</dbReference>